<keyword evidence="1" id="KW-1133">Transmembrane helix</keyword>
<dbReference type="EMBL" id="CP104013">
    <property type="protein sequence ID" value="UYP47731.1"/>
    <property type="molecule type" value="Genomic_DNA"/>
</dbReference>
<reference evidence="2" key="1">
    <citation type="submission" date="2022-09" db="EMBL/GenBank/DDBJ databases">
        <title>Actin cytoskeleton and complex cell architecture in an #Asgard archaeon.</title>
        <authorList>
            <person name="Ponce Toledo R.I."/>
            <person name="Schleper C."/>
            <person name="Rodrigues Oliveira T."/>
            <person name="Wollweber F."/>
            <person name="Xu J."/>
            <person name="Rittmann S."/>
            <person name="Klingl A."/>
            <person name="Pilhofer M."/>
        </authorList>
    </citation>
    <scope>NUCLEOTIDE SEQUENCE</scope>
    <source>
        <strain evidence="2">B-35</strain>
    </source>
</reference>
<accession>A0ABY6HYT0</accession>
<keyword evidence="1" id="KW-0472">Membrane</keyword>
<evidence type="ECO:0000313" key="3">
    <source>
        <dbReference type="Proteomes" id="UP001208689"/>
    </source>
</evidence>
<proteinExistence type="predicted"/>
<protein>
    <submittedName>
        <fullName evidence="2">Uncharacterized protein</fullName>
    </submittedName>
</protein>
<feature type="transmembrane region" description="Helical" evidence="1">
    <location>
        <begin position="20"/>
        <end position="41"/>
    </location>
</feature>
<evidence type="ECO:0000313" key="2">
    <source>
        <dbReference type="EMBL" id="UYP47731.1"/>
    </source>
</evidence>
<keyword evidence="3" id="KW-1185">Reference proteome</keyword>
<keyword evidence="1" id="KW-0812">Transmembrane</keyword>
<evidence type="ECO:0000256" key="1">
    <source>
        <dbReference type="SAM" id="Phobius"/>
    </source>
</evidence>
<gene>
    <name evidence="2" type="ORF">NEF87_004016</name>
</gene>
<sequence length="338" mass="38676">MREENGKKTTFQNLLKNKKVYASILLLIVIGASYGGSYGIVQSKIDEKLENLTFENMFLTILGANITSLSETNLICNIAFESKVNSSFSDVKFKLSKFNVGFQNLTAGIVQIDPSEEIFDFQQEPLSKEFNISLPNPNFYNRTLQDFIANNHINLTFFGEFHLLKAGAIYPPFDFNFTLSFSKENLFPELFNDFNFTINDLDFNYADLSYSIDFSTIFFNPMNIDVRICSIGGNISFNMYELGEDNPPLNNIHLAQLNYTWLDEPLIIKKNQIFSHNFTFSGHFESYETPILLLLCLDEEQIEINLENITINLTVLSYPFSIIFSIPDMSFSTTKIAI</sequence>
<name>A0ABY6HYT0_9ARCH</name>
<organism evidence="2 3">
    <name type="scientific">Candidatus Lokiarchaeum ossiferum</name>
    <dbReference type="NCBI Taxonomy" id="2951803"/>
    <lineage>
        <taxon>Archaea</taxon>
        <taxon>Promethearchaeati</taxon>
        <taxon>Promethearchaeota</taxon>
        <taxon>Promethearchaeia</taxon>
        <taxon>Promethearchaeales</taxon>
        <taxon>Promethearchaeaceae</taxon>
        <taxon>Candidatus Lokiarchaeum</taxon>
    </lineage>
</organism>
<dbReference type="Proteomes" id="UP001208689">
    <property type="component" value="Chromosome"/>
</dbReference>